<dbReference type="CDD" id="cd01945">
    <property type="entry name" value="ribokinase_group_B"/>
    <property type="match status" value="1"/>
</dbReference>
<dbReference type="PROSITE" id="PS00584">
    <property type="entry name" value="PFKB_KINASES_2"/>
    <property type="match status" value="1"/>
</dbReference>
<dbReference type="Gene3D" id="3.40.1190.20">
    <property type="match status" value="1"/>
</dbReference>
<dbReference type="RefSeq" id="WP_105862900.1">
    <property type="nucleotide sequence ID" value="NZ_PUEJ01000005.1"/>
</dbReference>
<keyword evidence="7" id="KW-1185">Reference proteome</keyword>
<dbReference type="InterPro" id="IPR029056">
    <property type="entry name" value="Ribokinase-like"/>
</dbReference>
<evidence type="ECO:0000256" key="4">
    <source>
        <dbReference type="RuleBase" id="RU003704"/>
    </source>
</evidence>
<evidence type="ECO:0000256" key="3">
    <source>
        <dbReference type="ARBA" id="ARBA00022777"/>
    </source>
</evidence>
<dbReference type="Proteomes" id="UP000237682">
    <property type="component" value="Unassembled WGS sequence"/>
</dbReference>
<dbReference type="GO" id="GO:0016301">
    <property type="term" value="F:kinase activity"/>
    <property type="evidence" value="ECO:0007669"/>
    <property type="project" value="UniProtKB-KW"/>
</dbReference>
<evidence type="ECO:0000313" key="6">
    <source>
        <dbReference type="EMBL" id="PRH86668.1"/>
    </source>
</evidence>
<dbReference type="EMBL" id="PUEJ01000005">
    <property type="protein sequence ID" value="PRH86668.1"/>
    <property type="molecule type" value="Genomic_DNA"/>
</dbReference>
<feature type="domain" description="Carbohydrate kinase PfkB" evidence="5">
    <location>
        <begin position="4"/>
        <end position="282"/>
    </location>
</feature>
<dbReference type="PANTHER" id="PTHR42774">
    <property type="entry name" value="PHOSPHOTRANSFERASE SYSTEM TRANSPORT PROTEIN"/>
    <property type="match status" value="1"/>
</dbReference>
<dbReference type="PRINTS" id="PR00990">
    <property type="entry name" value="RIBOKINASE"/>
</dbReference>
<dbReference type="AlphaFoldDB" id="A0A2S9QBF2"/>
<name>A0A2S9QBF2_9HYPH</name>
<evidence type="ECO:0000259" key="5">
    <source>
        <dbReference type="Pfam" id="PF00294"/>
    </source>
</evidence>
<comment type="similarity">
    <text evidence="1 4">Belongs to the carbohydrate kinase PfkB family.</text>
</comment>
<dbReference type="InterPro" id="IPR002139">
    <property type="entry name" value="Ribo/fructo_kinase"/>
</dbReference>
<comment type="caution">
    <text evidence="6">The sequence shown here is derived from an EMBL/GenBank/DDBJ whole genome shotgun (WGS) entry which is preliminary data.</text>
</comment>
<dbReference type="Pfam" id="PF00294">
    <property type="entry name" value="PfkB"/>
    <property type="match status" value="1"/>
</dbReference>
<evidence type="ECO:0000256" key="1">
    <source>
        <dbReference type="ARBA" id="ARBA00010688"/>
    </source>
</evidence>
<keyword evidence="2 4" id="KW-0808">Transferase</keyword>
<dbReference type="SUPFAM" id="SSF53613">
    <property type="entry name" value="Ribokinase-like"/>
    <property type="match status" value="1"/>
</dbReference>
<organism evidence="6 7">
    <name type="scientific">Labrys okinawensis</name>
    <dbReference type="NCBI Taxonomy" id="346911"/>
    <lineage>
        <taxon>Bacteria</taxon>
        <taxon>Pseudomonadati</taxon>
        <taxon>Pseudomonadota</taxon>
        <taxon>Alphaproteobacteria</taxon>
        <taxon>Hyphomicrobiales</taxon>
        <taxon>Xanthobacteraceae</taxon>
        <taxon>Labrys</taxon>
    </lineage>
</organism>
<evidence type="ECO:0000313" key="7">
    <source>
        <dbReference type="Proteomes" id="UP000237682"/>
    </source>
</evidence>
<sequence length="299" mass="33121">MEALFIGHAYIDVTFVADDMPRGDEKSVAKDYAVAFGGNATTAAFCCAKLGVIPDLITTNSNDWLGRMFMDMAAKYGISVHPRKVRRSSLSFIMPKDGKRAIVRARDDEYLHPYPHLNLGNCRALHLDGHLADAALYYAKEFRKLGRLVSLDGGGLRSNTDELLNYVDVAVVAERLCEQMNLSETEMLDYLKGKGCKIAGVTAGERGMLWYDESGKVQRLPALNVPKASVVDTNGAGDIFHGAYMYSYLSRPLSRWEEHFRFARGASTHAIQFLGNEAKLPTRADVESIETRFQPVAVS</sequence>
<gene>
    <name evidence="6" type="ORF">C5L14_15255</name>
</gene>
<accession>A0A2S9QBF2</accession>
<evidence type="ECO:0000256" key="2">
    <source>
        <dbReference type="ARBA" id="ARBA00022679"/>
    </source>
</evidence>
<proteinExistence type="inferred from homology"/>
<dbReference type="InterPro" id="IPR011611">
    <property type="entry name" value="PfkB_dom"/>
</dbReference>
<dbReference type="InterPro" id="IPR002173">
    <property type="entry name" value="Carboh/pur_kinase_PfkB_CS"/>
</dbReference>
<dbReference type="OrthoDB" id="9795789at2"/>
<protein>
    <submittedName>
        <fullName evidence="6">Ribokinase</fullName>
    </submittedName>
</protein>
<reference evidence="6 7" key="1">
    <citation type="submission" date="2018-02" db="EMBL/GenBank/DDBJ databases">
        <title>Whole genome sequencing of endophytic bacterium.</title>
        <authorList>
            <person name="Eedara R."/>
            <person name="Podile A.R."/>
        </authorList>
    </citation>
    <scope>NUCLEOTIDE SEQUENCE [LARGE SCALE GENOMIC DNA]</scope>
    <source>
        <strain evidence="6 7">RP1T</strain>
    </source>
</reference>
<dbReference type="InterPro" id="IPR052562">
    <property type="entry name" value="Ketohexokinase-related"/>
</dbReference>
<keyword evidence="3 4" id="KW-0418">Kinase</keyword>
<dbReference type="PANTHER" id="PTHR42774:SF3">
    <property type="entry name" value="KETOHEXOKINASE"/>
    <property type="match status" value="1"/>
</dbReference>